<gene>
    <name evidence="1" type="ORF">ACFQZU_13990</name>
</gene>
<protein>
    <submittedName>
        <fullName evidence="1">Uncharacterized protein</fullName>
    </submittedName>
</protein>
<dbReference type="EMBL" id="JBHTHR010000469">
    <property type="protein sequence ID" value="MFD0802418.1"/>
    <property type="molecule type" value="Genomic_DNA"/>
</dbReference>
<accession>A0ABW3BGQ0</accession>
<reference evidence="2" key="1">
    <citation type="journal article" date="2019" name="Int. J. Syst. Evol. Microbiol.">
        <title>The Global Catalogue of Microorganisms (GCM) 10K type strain sequencing project: providing services to taxonomists for standard genome sequencing and annotation.</title>
        <authorList>
            <consortium name="The Broad Institute Genomics Platform"/>
            <consortium name="The Broad Institute Genome Sequencing Center for Infectious Disease"/>
            <person name="Wu L."/>
            <person name="Ma J."/>
        </authorList>
    </citation>
    <scope>NUCLEOTIDE SEQUENCE [LARGE SCALE GENOMIC DNA]</scope>
    <source>
        <strain evidence="2">CCUG 63369</strain>
    </source>
</reference>
<dbReference type="SUPFAM" id="SSF57802">
    <property type="entry name" value="Rubredoxin-like"/>
    <property type="match status" value="1"/>
</dbReference>
<organism evidence="1 2">
    <name type="scientific">Streptomonospora algeriensis</name>
    <dbReference type="NCBI Taxonomy" id="995084"/>
    <lineage>
        <taxon>Bacteria</taxon>
        <taxon>Bacillati</taxon>
        <taxon>Actinomycetota</taxon>
        <taxon>Actinomycetes</taxon>
        <taxon>Streptosporangiales</taxon>
        <taxon>Nocardiopsidaceae</taxon>
        <taxon>Streptomonospora</taxon>
    </lineage>
</organism>
<name>A0ABW3BGQ0_9ACTN</name>
<evidence type="ECO:0000313" key="1">
    <source>
        <dbReference type="EMBL" id="MFD0802418.1"/>
    </source>
</evidence>
<dbReference type="Proteomes" id="UP001596956">
    <property type="component" value="Unassembled WGS sequence"/>
</dbReference>
<evidence type="ECO:0000313" key="2">
    <source>
        <dbReference type="Proteomes" id="UP001596956"/>
    </source>
</evidence>
<keyword evidence="2" id="KW-1185">Reference proteome</keyword>
<comment type="caution">
    <text evidence="1">The sequence shown here is derived from an EMBL/GenBank/DDBJ whole genome shotgun (WGS) entry which is preliminary data.</text>
</comment>
<sequence>MSVVMALLQWRSAGQPAYPRCSACGHVADPHGPAPGSVRLHLSLTREHGAAATPHEWICPACGRSAPLSGEDYAAATEAHRCRRLYCRFTWNAPAALRSPVCPRCHTAVRSR</sequence>
<proteinExistence type="predicted"/>